<dbReference type="EMBL" id="JAHRHJ020000009">
    <property type="protein sequence ID" value="KAH9300678.1"/>
    <property type="molecule type" value="Genomic_DNA"/>
</dbReference>
<evidence type="ECO:0000259" key="1">
    <source>
        <dbReference type="PROSITE" id="PS51746"/>
    </source>
</evidence>
<keyword evidence="3" id="KW-1185">Reference proteome</keyword>
<name>A0AA38CQ34_TAXCH</name>
<comment type="caution">
    <text evidence="2">The sequence shown here is derived from an EMBL/GenBank/DDBJ whole genome shotgun (WGS) entry which is preliminary data.</text>
</comment>
<dbReference type="SUPFAM" id="SSF81606">
    <property type="entry name" value="PP2C-like"/>
    <property type="match status" value="1"/>
</dbReference>
<feature type="non-terminal residue" evidence="2">
    <location>
        <position position="139"/>
    </location>
</feature>
<protein>
    <recommendedName>
        <fullName evidence="1">PPM-type phosphatase domain-containing protein</fullName>
    </recommendedName>
</protein>
<dbReference type="PANTHER" id="PTHR47992">
    <property type="entry name" value="PROTEIN PHOSPHATASE"/>
    <property type="match status" value="1"/>
</dbReference>
<dbReference type="Proteomes" id="UP000824469">
    <property type="component" value="Unassembled WGS sequence"/>
</dbReference>
<dbReference type="AlphaFoldDB" id="A0AA38CQ34"/>
<evidence type="ECO:0000313" key="2">
    <source>
        <dbReference type="EMBL" id="KAH9300678.1"/>
    </source>
</evidence>
<feature type="domain" description="PPM-type phosphatase" evidence="1">
    <location>
        <begin position="1"/>
        <end position="113"/>
    </location>
</feature>
<gene>
    <name evidence="2" type="ORF">KI387_012261</name>
</gene>
<sequence>SGSLGKSCVPYTMLGPVHFDPARVKKLCLNEGFPILDRTHEDECLILANDGLWDVLSNVSACEVARKCLVGYRPHRSKGITEDTLVGVAAALLTKLALGRRSGDNISVVVINLKYNQHSARHSPRLCFFICKLWGSGGE</sequence>
<dbReference type="InterPro" id="IPR036457">
    <property type="entry name" value="PPM-type-like_dom_sf"/>
</dbReference>
<evidence type="ECO:0000313" key="3">
    <source>
        <dbReference type="Proteomes" id="UP000824469"/>
    </source>
</evidence>
<organism evidence="2 3">
    <name type="scientific">Taxus chinensis</name>
    <name type="common">Chinese yew</name>
    <name type="synonym">Taxus wallichiana var. chinensis</name>
    <dbReference type="NCBI Taxonomy" id="29808"/>
    <lineage>
        <taxon>Eukaryota</taxon>
        <taxon>Viridiplantae</taxon>
        <taxon>Streptophyta</taxon>
        <taxon>Embryophyta</taxon>
        <taxon>Tracheophyta</taxon>
        <taxon>Spermatophyta</taxon>
        <taxon>Pinopsida</taxon>
        <taxon>Pinidae</taxon>
        <taxon>Conifers II</taxon>
        <taxon>Cupressales</taxon>
        <taxon>Taxaceae</taxon>
        <taxon>Taxus</taxon>
    </lineage>
</organism>
<dbReference type="Gene3D" id="3.60.40.10">
    <property type="entry name" value="PPM-type phosphatase domain"/>
    <property type="match status" value="1"/>
</dbReference>
<dbReference type="InterPro" id="IPR001932">
    <property type="entry name" value="PPM-type_phosphatase-like_dom"/>
</dbReference>
<proteinExistence type="predicted"/>
<accession>A0AA38CQ34</accession>
<dbReference type="PROSITE" id="PS51746">
    <property type="entry name" value="PPM_2"/>
    <property type="match status" value="1"/>
</dbReference>
<dbReference type="GO" id="GO:0004722">
    <property type="term" value="F:protein serine/threonine phosphatase activity"/>
    <property type="evidence" value="ECO:0007669"/>
    <property type="project" value="InterPro"/>
</dbReference>
<dbReference type="InterPro" id="IPR015655">
    <property type="entry name" value="PP2C"/>
</dbReference>
<dbReference type="Pfam" id="PF00481">
    <property type="entry name" value="PP2C"/>
    <property type="match status" value="1"/>
</dbReference>
<reference evidence="2 3" key="1">
    <citation type="journal article" date="2021" name="Nat. Plants">
        <title>The Taxus genome provides insights into paclitaxel biosynthesis.</title>
        <authorList>
            <person name="Xiong X."/>
            <person name="Gou J."/>
            <person name="Liao Q."/>
            <person name="Li Y."/>
            <person name="Zhou Q."/>
            <person name="Bi G."/>
            <person name="Li C."/>
            <person name="Du R."/>
            <person name="Wang X."/>
            <person name="Sun T."/>
            <person name="Guo L."/>
            <person name="Liang H."/>
            <person name="Lu P."/>
            <person name="Wu Y."/>
            <person name="Zhang Z."/>
            <person name="Ro D.K."/>
            <person name="Shang Y."/>
            <person name="Huang S."/>
            <person name="Yan J."/>
        </authorList>
    </citation>
    <scope>NUCLEOTIDE SEQUENCE [LARGE SCALE GENOMIC DNA]</scope>
    <source>
        <strain evidence="2">Ta-2019</strain>
    </source>
</reference>